<proteinExistence type="predicted"/>
<dbReference type="InterPro" id="IPR044720">
    <property type="entry name" value="HVO_2753-like"/>
</dbReference>
<sequence>MQSSNVASKLSVHNTVKTRTCTSCGKTVSPEEKPTIFLCPNCGQVEIVRCSKCKKQGVKYKCPVCGFEGP</sequence>
<organism evidence="2 3">
    <name type="scientific">Fervidicoccus fontis</name>
    <dbReference type="NCBI Taxonomy" id="683846"/>
    <lineage>
        <taxon>Archaea</taxon>
        <taxon>Thermoproteota</taxon>
        <taxon>Thermoprotei</taxon>
        <taxon>Fervidicoccales</taxon>
        <taxon>Fervidicoccaceae</taxon>
        <taxon>Fervidicoccus</taxon>
    </lineage>
</organism>
<gene>
    <name evidence="2" type="ORF">IOK49_06540</name>
</gene>
<dbReference type="PANTHER" id="PTHR40733:SF1">
    <property type="entry name" value="SMALL ZINC FINGER PROTEIN HVO-2753-LIKE ZINC-BINDING POCKET DOMAIN-CONTAINING PROTEIN"/>
    <property type="match status" value="1"/>
</dbReference>
<dbReference type="EMBL" id="JADEZV010000006">
    <property type="protein sequence ID" value="MBE9391721.1"/>
    <property type="molecule type" value="Genomic_DNA"/>
</dbReference>
<dbReference type="Pfam" id="PF07754">
    <property type="entry name" value="HVO_2753_ZBP"/>
    <property type="match status" value="1"/>
</dbReference>
<dbReference type="PANTHER" id="PTHR40733">
    <property type="entry name" value="ZINC-RIBBON RNA-BINDING PROTEIN INVOLVED IN TRANSLATION-RELATED"/>
    <property type="match status" value="1"/>
</dbReference>
<protein>
    <submittedName>
        <fullName evidence="2">DUF1610 domain-containing protein</fullName>
    </submittedName>
</protein>
<evidence type="ECO:0000313" key="3">
    <source>
        <dbReference type="Proteomes" id="UP000652307"/>
    </source>
</evidence>
<evidence type="ECO:0000259" key="1">
    <source>
        <dbReference type="Pfam" id="PF07754"/>
    </source>
</evidence>
<evidence type="ECO:0000313" key="2">
    <source>
        <dbReference type="EMBL" id="MBE9391721.1"/>
    </source>
</evidence>
<name>A0A843ALD9_9CREN</name>
<dbReference type="InterPro" id="IPR011668">
    <property type="entry name" value="HVO_2753-like_ZBP"/>
</dbReference>
<reference evidence="2" key="1">
    <citation type="submission" date="2020-10" db="EMBL/GenBank/DDBJ databases">
        <title>Fervidococcus fontis strain 3639Fd - the first crenarchaeon capable of growth on lipids.</title>
        <authorList>
            <person name="Kochetkova T.V."/>
            <person name="Elcheninov A.G."/>
            <person name="Toschakov S.V."/>
            <person name="Kublanov I.V."/>
        </authorList>
    </citation>
    <scope>NUCLEOTIDE SEQUENCE</scope>
    <source>
        <strain evidence="2">3639Fd</strain>
    </source>
</reference>
<feature type="domain" description="Small zinc finger protein HVO-2753-like zinc-binding pocket" evidence="1">
    <location>
        <begin position="21"/>
        <end position="66"/>
    </location>
</feature>
<dbReference type="AlphaFoldDB" id="A0A843ALD9"/>
<dbReference type="Proteomes" id="UP000652307">
    <property type="component" value="Unassembled WGS sequence"/>
</dbReference>
<dbReference type="NCBIfam" id="NF011481">
    <property type="entry name" value="PRK14890.1"/>
    <property type="match status" value="1"/>
</dbReference>
<accession>A0A843ALD9</accession>
<comment type="caution">
    <text evidence="2">The sequence shown here is derived from an EMBL/GenBank/DDBJ whole genome shotgun (WGS) entry which is preliminary data.</text>
</comment>